<reference evidence="1 2" key="1">
    <citation type="submission" date="2019-02" db="EMBL/GenBank/DDBJ databases">
        <title>Deep-cultivation of Planctomycetes and their phenomic and genomic characterization uncovers novel biology.</title>
        <authorList>
            <person name="Wiegand S."/>
            <person name="Jogler M."/>
            <person name="Boedeker C."/>
            <person name="Pinto D."/>
            <person name="Vollmers J."/>
            <person name="Rivas-Marin E."/>
            <person name="Kohn T."/>
            <person name="Peeters S.H."/>
            <person name="Heuer A."/>
            <person name="Rast P."/>
            <person name="Oberbeckmann S."/>
            <person name="Bunk B."/>
            <person name="Jeske O."/>
            <person name="Meyerdierks A."/>
            <person name="Storesund J.E."/>
            <person name="Kallscheuer N."/>
            <person name="Luecker S."/>
            <person name="Lage O.M."/>
            <person name="Pohl T."/>
            <person name="Merkel B.J."/>
            <person name="Hornburger P."/>
            <person name="Mueller R.-W."/>
            <person name="Bruemmer F."/>
            <person name="Labrenz M."/>
            <person name="Spormann A.M."/>
            <person name="Op den Camp H."/>
            <person name="Overmann J."/>
            <person name="Amann R."/>
            <person name="Jetten M.S.M."/>
            <person name="Mascher T."/>
            <person name="Medema M.H."/>
            <person name="Devos D.P."/>
            <person name="Kaster A.-K."/>
            <person name="Ovreas L."/>
            <person name="Rohde M."/>
            <person name="Galperin M.Y."/>
            <person name="Jogler C."/>
        </authorList>
    </citation>
    <scope>NUCLEOTIDE SEQUENCE [LARGE SCALE GENOMIC DNA]</scope>
    <source>
        <strain evidence="1 2">Pla85_3_4</strain>
    </source>
</reference>
<evidence type="ECO:0000313" key="2">
    <source>
        <dbReference type="Proteomes" id="UP000317648"/>
    </source>
</evidence>
<dbReference type="KEGG" id="lcre:Pla8534_55780"/>
<sequence length="109" mass="11737">MNVRCQKCGQPAPLNFPLCDPCSRANTIWHCAHCGVQAIYPVGDVCPALCCLCEMGDRFDRLAASEQERLLALARAGHSINLVIAARAIMGLTIGEGKMLVAVLQDRLA</sequence>
<name>A0A518E0Y1_9BACT</name>
<evidence type="ECO:0000313" key="1">
    <source>
        <dbReference type="EMBL" id="QDU97724.1"/>
    </source>
</evidence>
<dbReference type="RefSeq" id="WP_145056483.1">
    <property type="nucleotide sequence ID" value="NZ_CP036433.1"/>
</dbReference>
<gene>
    <name evidence="1" type="ORF">Pla8534_55780</name>
</gene>
<organism evidence="1 2">
    <name type="scientific">Lignipirellula cremea</name>
    <dbReference type="NCBI Taxonomy" id="2528010"/>
    <lineage>
        <taxon>Bacteria</taxon>
        <taxon>Pseudomonadati</taxon>
        <taxon>Planctomycetota</taxon>
        <taxon>Planctomycetia</taxon>
        <taxon>Pirellulales</taxon>
        <taxon>Pirellulaceae</taxon>
        <taxon>Lignipirellula</taxon>
    </lineage>
</organism>
<proteinExistence type="predicted"/>
<keyword evidence="2" id="KW-1185">Reference proteome</keyword>
<dbReference type="AlphaFoldDB" id="A0A518E0Y1"/>
<dbReference type="EMBL" id="CP036433">
    <property type="protein sequence ID" value="QDU97724.1"/>
    <property type="molecule type" value="Genomic_DNA"/>
</dbReference>
<dbReference type="Proteomes" id="UP000317648">
    <property type="component" value="Chromosome"/>
</dbReference>
<accession>A0A518E0Y1</accession>
<protein>
    <submittedName>
        <fullName evidence="1">Uncharacterized protein</fullName>
    </submittedName>
</protein>